<keyword evidence="1" id="KW-0813">Transport</keyword>
<dbReference type="Pfam" id="PF00005">
    <property type="entry name" value="ABC_tran"/>
    <property type="match status" value="1"/>
</dbReference>
<keyword evidence="4" id="KW-1278">Translocase</keyword>
<gene>
    <name evidence="6" type="ORF">KAR29_13635</name>
</gene>
<name>A0A9Q7EXA8_9BACT</name>
<reference evidence="7" key="1">
    <citation type="submission" date="2021-04" db="EMBL/GenBank/DDBJ databases">
        <title>A novel Synergistetes isolate from a pyrite-forming mixed culture.</title>
        <authorList>
            <person name="Bunk B."/>
            <person name="Sproer C."/>
            <person name="Spring S."/>
            <person name="Pester M."/>
        </authorList>
    </citation>
    <scope>NUCLEOTIDE SEQUENCE [LARGE SCALE GENOMIC DNA]</scope>
    <source>
        <strain evidence="7">J.5.4.2-T.3.5.2</strain>
    </source>
</reference>
<dbReference type="GO" id="GO:0005524">
    <property type="term" value="F:ATP binding"/>
    <property type="evidence" value="ECO:0007669"/>
    <property type="project" value="UniProtKB-KW"/>
</dbReference>
<keyword evidence="7" id="KW-1185">Reference proteome</keyword>
<evidence type="ECO:0000313" key="6">
    <source>
        <dbReference type="EMBL" id="QTX32320.1"/>
    </source>
</evidence>
<dbReference type="GO" id="GO:0016887">
    <property type="term" value="F:ATP hydrolysis activity"/>
    <property type="evidence" value="ECO:0007669"/>
    <property type="project" value="InterPro"/>
</dbReference>
<dbReference type="InterPro" id="IPR003593">
    <property type="entry name" value="AAA+_ATPase"/>
</dbReference>
<dbReference type="PANTHER" id="PTHR42794">
    <property type="entry name" value="HEMIN IMPORT ATP-BINDING PROTEIN HMUV"/>
    <property type="match status" value="1"/>
</dbReference>
<sequence length="252" mass="27371">MILDVEGLRFRYGSDAVLEDVTFSARRGEMVMVLGPNGAGKSTLLRCLDGLASPAAGSILLDGRSLTSFDGPERARSVGYVPQRPETARLTAFDAVLLGRRPHFGSAVTDEDLRRVDAVFRTLAMEGLALRPIDAMSGGELQKVTLGRALAQEPSLLLLDEPTSSLDLKNQVEILSLLRHIAKGHDMAVVATLHDLNLAFRFGDRFLFLKRGKIVEALDDLSRVTSSLVESVYDLPVDVARHGELPVVIPRG</sequence>
<dbReference type="RefSeq" id="WP_274373547.1">
    <property type="nucleotide sequence ID" value="NZ_CP072943.1"/>
</dbReference>
<accession>A0A9Q7EXA8</accession>
<dbReference type="SMART" id="SM00382">
    <property type="entry name" value="AAA"/>
    <property type="match status" value="1"/>
</dbReference>
<dbReference type="EMBL" id="CP072943">
    <property type="protein sequence ID" value="QTX32320.1"/>
    <property type="molecule type" value="Genomic_DNA"/>
</dbReference>
<keyword evidence="2" id="KW-0547">Nucleotide-binding</keyword>
<dbReference type="PROSITE" id="PS00211">
    <property type="entry name" value="ABC_TRANSPORTER_1"/>
    <property type="match status" value="1"/>
</dbReference>
<proteinExistence type="predicted"/>
<dbReference type="PANTHER" id="PTHR42794:SF1">
    <property type="entry name" value="HEMIN IMPORT ATP-BINDING PROTEIN HMUV"/>
    <property type="match status" value="1"/>
</dbReference>
<dbReference type="AlphaFoldDB" id="A0A9Q7EXA8"/>
<evidence type="ECO:0000313" key="7">
    <source>
        <dbReference type="Proteomes" id="UP000671879"/>
    </source>
</evidence>
<organism evidence="6 7">
    <name type="scientific">Aminithiophilus ramosus</name>
    <dbReference type="NCBI Taxonomy" id="3029084"/>
    <lineage>
        <taxon>Bacteria</taxon>
        <taxon>Thermotogati</taxon>
        <taxon>Synergistota</taxon>
        <taxon>Synergistia</taxon>
        <taxon>Synergistales</taxon>
        <taxon>Aminithiophilaceae</taxon>
        <taxon>Aminithiophilus</taxon>
    </lineage>
</organism>
<dbReference type="CDD" id="cd03214">
    <property type="entry name" value="ABC_Iron-Siderophores_B12_Hemin"/>
    <property type="match status" value="1"/>
</dbReference>
<evidence type="ECO:0000256" key="3">
    <source>
        <dbReference type="ARBA" id="ARBA00022840"/>
    </source>
</evidence>
<dbReference type="InterPro" id="IPR017871">
    <property type="entry name" value="ABC_transporter-like_CS"/>
</dbReference>
<feature type="domain" description="ABC transporter" evidence="5">
    <location>
        <begin position="3"/>
        <end position="236"/>
    </location>
</feature>
<dbReference type="Gene3D" id="3.40.50.300">
    <property type="entry name" value="P-loop containing nucleotide triphosphate hydrolases"/>
    <property type="match status" value="1"/>
</dbReference>
<keyword evidence="3 6" id="KW-0067">ATP-binding</keyword>
<dbReference type="InterPro" id="IPR027417">
    <property type="entry name" value="P-loop_NTPase"/>
</dbReference>
<evidence type="ECO:0000259" key="5">
    <source>
        <dbReference type="PROSITE" id="PS50893"/>
    </source>
</evidence>
<dbReference type="Proteomes" id="UP000671879">
    <property type="component" value="Chromosome"/>
</dbReference>
<evidence type="ECO:0000256" key="4">
    <source>
        <dbReference type="ARBA" id="ARBA00022967"/>
    </source>
</evidence>
<dbReference type="KEGG" id="aram:KAR29_13635"/>
<dbReference type="FunFam" id="3.40.50.300:FF:000134">
    <property type="entry name" value="Iron-enterobactin ABC transporter ATP-binding protein"/>
    <property type="match status" value="1"/>
</dbReference>
<evidence type="ECO:0000256" key="1">
    <source>
        <dbReference type="ARBA" id="ARBA00022448"/>
    </source>
</evidence>
<dbReference type="SUPFAM" id="SSF52540">
    <property type="entry name" value="P-loop containing nucleoside triphosphate hydrolases"/>
    <property type="match status" value="1"/>
</dbReference>
<dbReference type="PROSITE" id="PS50893">
    <property type="entry name" value="ABC_TRANSPORTER_2"/>
    <property type="match status" value="1"/>
</dbReference>
<dbReference type="InterPro" id="IPR003439">
    <property type="entry name" value="ABC_transporter-like_ATP-bd"/>
</dbReference>
<protein>
    <submittedName>
        <fullName evidence="6">ABC transporter ATP-binding protein</fullName>
    </submittedName>
</protein>
<evidence type="ECO:0000256" key="2">
    <source>
        <dbReference type="ARBA" id="ARBA00022741"/>
    </source>
</evidence>